<keyword evidence="3" id="KW-0863">Zinc-finger</keyword>
<evidence type="ECO:0000313" key="10">
    <source>
        <dbReference type="WBParaSite" id="ASIM_0001507601-mRNA-1"/>
    </source>
</evidence>
<dbReference type="EMBL" id="UYRR01031780">
    <property type="protein sequence ID" value="VDK52565.1"/>
    <property type="molecule type" value="Genomic_DNA"/>
</dbReference>
<evidence type="ECO:0000256" key="5">
    <source>
        <dbReference type="ARBA" id="ARBA00023242"/>
    </source>
</evidence>
<dbReference type="PANTHER" id="PTHR46481:SF10">
    <property type="entry name" value="ZINC FINGER BED DOMAIN-CONTAINING PROTEIN 39"/>
    <property type="match status" value="1"/>
</dbReference>
<dbReference type="GO" id="GO:0046983">
    <property type="term" value="F:protein dimerization activity"/>
    <property type="evidence" value="ECO:0007669"/>
    <property type="project" value="InterPro"/>
</dbReference>
<feature type="region of interest" description="Disordered" evidence="6">
    <location>
        <begin position="200"/>
        <end position="223"/>
    </location>
</feature>
<dbReference type="Pfam" id="PF05699">
    <property type="entry name" value="Dimer_Tnp_hAT"/>
    <property type="match status" value="1"/>
</dbReference>
<sequence length="942" mass="104118">MSLMASSGGAPEAKKFRLSVPTQVVVERPIFTCSQPKSLSESSSGAESPNTNVTTSSSPLISSIKSSLIKDDNEDTDVCSNDNYKSFLPNGQSLVDVLSTAMMFQANLLLKIGERSISGGTTSSIPGALAVAASPTAALFSEDDWSWHRNPAAAIRSGGTNKQTPVWKYFVYNKAENLSRLSSLFICELQLEYTRDRNGNHMASSPASSASGSGSGTYSNSVRPRSSFALKTNKLHTDSSQTNNAVLNLSKQMPLDSLSNRVSNNNNTNMSNILNVLNARANAAALASGNAHLVNNPMSALISQNNPTKKSASVIHPTAVITPSPTTILSNNAHKWSREERKQKEMETKLALMLSATQLPTNIIENSFFRDFIEFAQPKFSLPDDINYIEEVQHEIRLINSICAFRIDNISSVLSDFEISSDKVSRYLTNGVTELVGSNFEGEIFPRMLEPYSQKLMKSLLKVIDANGTIEELKKSLYSMVLNFVTRQDAMEQLQQIAGRAISLPIADSFLVLMDAVLELKDPLLYVCSQFSPDNSIESLTEQQWQMLEGVSRLLRLFRSHTNIIRDSKYVTIDYVIPSLLQLQLSLNKDFASLGDLMTQLKDELRTRTSSIFDVSSSDFDGSFIQATALNHHFVSLLNNEQFNYAKSAIQRQLNDRIRSNDDVVSRRSMKLNGCVDALLAAVQDRNNTMASSSNSTTLFNNIISDNNVDINSDTDHNDNNANANISTNTLCMATTSAGDNSLDKKSSPTATRPDLAAVANERCELMTQDRQQHQQIDGKHRNAEAIVVSYFDDVMVGFCNLFYYPFKLVPKKQNTKQKPPTFQSASNVANHKPLSLSSSMLSPLQFWHFNSTKYGQLCDVAVDLLTIPSSTTSLERIFSNDQCNLSTLLSTPQPSSSTNITSNNNTFQQFDPMSLLKSIDDTERMERDVMLRFNRSLIAKV</sequence>
<dbReference type="PANTHER" id="PTHR46481">
    <property type="entry name" value="ZINC FINGER BED DOMAIN-CONTAINING PROTEIN 4"/>
    <property type="match status" value="1"/>
</dbReference>
<reference evidence="8 9" key="2">
    <citation type="submission" date="2018-11" db="EMBL/GenBank/DDBJ databases">
        <authorList>
            <consortium name="Pathogen Informatics"/>
        </authorList>
    </citation>
    <scope>NUCLEOTIDE SEQUENCE [LARGE SCALE GENOMIC DNA]</scope>
</reference>
<dbReference type="GO" id="GO:0005634">
    <property type="term" value="C:nucleus"/>
    <property type="evidence" value="ECO:0007669"/>
    <property type="project" value="UniProtKB-SubCell"/>
</dbReference>
<dbReference type="WBParaSite" id="ASIM_0001507601-mRNA-1">
    <property type="protein sequence ID" value="ASIM_0001507601-mRNA-1"/>
    <property type="gene ID" value="ASIM_0001507601"/>
</dbReference>
<feature type="region of interest" description="Disordered" evidence="6">
    <location>
        <begin position="35"/>
        <end position="58"/>
    </location>
</feature>
<dbReference type="InterPro" id="IPR008906">
    <property type="entry name" value="HATC_C_dom"/>
</dbReference>
<proteinExistence type="predicted"/>
<protein>
    <submittedName>
        <fullName evidence="10">Dimer_Tnp_hAT domain-containing protein</fullName>
    </submittedName>
</protein>
<reference evidence="10" key="1">
    <citation type="submission" date="2016-04" db="UniProtKB">
        <authorList>
            <consortium name="WormBaseParasite"/>
        </authorList>
    </citation>
    <scope>IDENTIFICATION</scope>
</reference>
<dbReference type="InterPro" id="IPR012337">
    <property type="entry name" value="RNaseH-like_sf"/>
</dbReference>
<organism evidence="10">
    <name type="scientific">Anisakis simplex</name>
    <name type="common">Herring worm</name>
    <dbReference type="NCBI Taxonomy" id="6269"/>
    <lineage>
        <taxon>Eukaryota</taxon>
        <taxon>Metazoa</taxon>
        <taxon>Ecdysozoa</taxon>
        <taxon>Nematoda</taxon>
        <taxon>Chromadorea</taxon>
        <taxon>Rhabditida</taxon>
        <taxon>Spirurina</taxon>
        <taxon>Ascaridomorpha</taxon>
        <taxon>Ascaridoidea</taxon>
        <taxon>Anisakidae</taxon>
        <taxon>Anisakis</taxon>
        <taxon>Anisakis simplex complex</taxon>
    </lineage>
</organism>
<keyword evidence="5" id="KW-0539">Nucleus</keyword>
<evidence type="ECO:0000256" key="6">
    <source>
        <dbReference type="SAM" id="MobiDB-lite"/>
    </source>
</evidence>
<evidence type="ECO:0000256" key="3">
    <source>
        <dbReference type="ARBA" id="ARBA00022771"/>
    </source>
</evidence>
<evidence type="ECO:0000259" key="7">
    <source>
        <dbReference type="Pfam" id="PF05699"/>
    </source>
</evidence>
<feature type="domain" description="HAT C-terminal dimerisation" evidence="7">
    <location>
        <begin position="840"/>
        <end position="885"/>
    </location>
</feature>
<name>A0A158PPM5_ANISI</name>
<dbReference type="InterPro" id="IPR052035">
    <property type="entry name" value="ZnF_BED_domain_contain"/>
</dbReference>
<keyword evidence="2" id="KW-0479">Metal-binding</keyword>
<accession>A0A158PPM5</accession>
<dbReference type="Proteomes" id="UP000267096">
    <property type="component" value="Unassembled WGS sequence"/>
</dbReference>
<dbReference type="SUPFAM" id="SSF53098">
    <property type="entry name" value="Ribonuclease H-like"/>
    <property type="match status" value="1"/>
</dbReference>
<dbReference type="AlphaFoldDB" id="A0A158PPM5"/>
<feature type="compositionally biased region" description="Low complexity" evidence="6">
    <location>
        <begin position="203"/>
        <end position="221"/>
    </location>
</feature>
<comment type="subcellular location">
    <subcellularLocation>
        <location evidence="1">Nucleus</location>
    </subcellularLocation>
</comment>
<keyword evidence="9" id="KW-1185">Reference proteome</keyword>
<evidence type="ECO:0000313" key="8">
    <source>
        <dbReference type="EMBL" id="VDK52565.1"/>
    </source>
</evidence>
<evidence type="ECO:0000313" key="9">
    <source>
        <dbReference type="Proteomes" id="UP000267096"/>
    </source>
</evidence>
<feature type="compositionally biased region" description="Low complexity" evidence="6">
    <location>
        <begin position="38"/>
        <end position="58"/>
    </location>
</feature>
<dbReference type="OrthoDB" id="5839926at2759"/>
<keyword evidence="4" id="KW-0862">Zinc</keyword>
<gene>
    <name evidence="8" type="ORF">ASIM_LOCUS14486</name>
</gene>
<evidence type="ECO:0000256" key="4">
    <source>
        <dbReference type="ARBA" id="ARBA00022833"/>
    </source>
</evidence>
<evidence type="ECO:0000256" key="2">
    <source>
        <dbReference type="ARBA" id="ARBA00022723"/>
    </source>
</evidence>
<evidence type="ECO:0000256" key="1">
    <source>
        <dbReference type="ARBA" id="ARBA00004123"/>
    </source>
</evidence>
<dbReference type="GO" id="GO:0008270">
    <property type="term" value="F:zinc ion binding"/>
    <property type="evidence" value="ECO:0007669"/>
    <property type="project" value="UniProtKB-KW"/>
</dbReference>